<dbReference type="SUPFAM" id="SSF52833">
    <property type="entry name" value="Thioredoxin-like"/>
    <property type="match status" value="1"/>
</dbReference>
<feature type="signal peptide" evidence="1">
    <location>
        <begin position="1"/>
        <end position="20"/>
    </location>
</feature>
<dbReference type="EMBL" id="JBHUON010000019">
    <property type="protein sequence ID" value="MFD2865933.1"/>
    <property type="molecule type" value="Genomic_DNA"/>
</dbReference>
<dbReference type="RefSeq" id="WP_377129124.1">
    <property type="nucleotide sequence ID" value="NZ_JBHUON010000019.1"/>
</dbReference>
<accession>A0ABW5XU11</accession>
<keyword evidence="1" id="KW-0732">Signal</keyword>
<organism evidence="2 3">
    <name type="scientific">Mucilaginibacter antarcticus</name>
    <dbReference type="NCBI Taxonomy" id="1855725"/>
    <lineage>
        <taxon>Bacteria</taxon>
        <taxon>Pseudomonadati</taxon>
        <taxon>Bacteroidota</taxon>
        <taxon>Sphingobacteriia</taxon>
        <taxon>Sphingobacteriales</taxon>
        <taxon>Sphingobacteriaceae</taxon>
        <taxon>Mucilaginibacter</taxon>
    </lineage>
</organism>
<evidence type="ECO:0000256" key="1">
    <source>
        <dbReference type="SAM" id="SignalP"/>
    </source>
</evidence>
<dbReference type="Gene3D" id="3.40.30.10">
    <property type="entry name" value="Glutaredoxin"/>
    <property type="match status" value="1"/>
</dbReference>
<dbReference type="Proteomes" id="UP001597601">
    <property type="component" value="Unassembled WGS sequence"/>
</dbReference>
<reference evidence="3" key="1">
    <citation type="journal article" date="2019" name="Int. J. Syst. Evol. Microbiol.">
        <title>The Global Catalogue of Microorganisms (GCM) 10K type strain sequencing project: providing services to taxonomists for standard genome sequencing and annotation.</title>
        <authorList>
            <consortium name="The Broad Institute Genomics Platform"/>
            <consortium name="The Broad Institute Genome Sequencing Center for Infectious Disease"/>
            <person name="Wu L."/>
            <person name="Ma J."/>
        </authorList>
    </citation>
    <scope>NUCLEOTIDE SEQUENCE [LARGE SCALE GENOMIC DNA]</scope>
    <source>
        <strain evidence="3">KCTC 52232</strain>
    </source>
</reference>
<feature type="chain" id="PRO_5045616062" evidence="1">
    <location>
        <begin position="21"/>
        <end position="154"/>
    </location>
</feature>
<proteinExistence type="predicted"/>
<dbReference type="InterPro" id="IPR036249">
    <property type="entry name" value="Thioredoxin-like_sf"/>
</dbReference>
<protein>
    <submittedName>
        <fullName evidence="2">Thioredoxin family protein</fullName>
    </submittedName>
</protein>
<comment type="caution">
    <text evidence="2">The sequence shown here is derived from an EMBL/GenBank/DDBJ whole genome shotgun (WGS) entry which is preliminary data.</text>
</comment>
<keyword evidence="3" id="KW-1185">Reference proteome</keyword>
<name>A0ABW5XU11_9SPHI</name>
<sequence length="154" mass="17277">MNRILIIIVAFVALSFAAKAQTATATAKPIRPTDTTKLYHPNADAKADIAAAVKRAAGKKNVLLQIGGNWCIWCIYFNDLVKADPELDKYLRANYEVVHVNYSPENKNEKLLAELEYPQRFGYPVFVVLDSKGKRLHTQNSAYLEEGNGHSKKR</sequence>
<gene>
    <name evidence="2" type="ORF">ACFSYC_14625</name>
</gene>
<dbReference type="Pfam" id="PF13899">
    <property type="entry name" value="Thioredoxin_7"/>
    <property type="match status" value="1"/>
</dbReference>
<evidence type="ECO:0000313" key="3">
    <source>
        <dbReference type="Proteomes" id="UP001597601"/>
    </source>
</evidence>
<evidence type="ECO:0000313" key="2">
    <source>
        <dbReference type="EMBL" id="MFD2865933.1"/>
    </source>
</evidence>